<organism evidence="1">
    <name type="scientific">hydrothermal vent metagenome</name>
    <dbReference type="NCBI Taxonomy" id="652676"/>
    <lineage>
        <taxon>unclassified sequences</taxon>
        <taxon>metagenomes</taxon>
        <taxon>ecological metagenomes</taxon>
    </lineage>
</organism>
<sequence length="84" mass="9089">MNEKTLRALVDAGAVKKVRIIADGARFHVEADTPNGSITAFTLKGAVKTWSSLDTAAKWVRSLGIGTAQIDVARWQPDQKGLRL</sequence>
<proteinExistence type="predicted"/>
<gene>
    <name evidence="1" type="ORF">MNBD_GAMMA25-1382</name>
</gene>
<name>A0A3B1B2V1_9ZZZZ</name>
<reference evidence="1" key="1">
    <citation type="submission" date="2018-06" db="EMBL/GenBank/DDBJ databases">
        <authorList>
            <person name="Zhirakovskaya E."/>
        </authorList>
    </citation>
    <scope>NUCLEOTIDE SEQUENCE</scope>
</reference>
<accession>A0A3B1B2V1</accession>
<dbReference type="AlphaFoldDB" id="A0A3B1B2V1"/>
<evidence type="ECO:0000313" key="1">
    <source>
        <dbReference type="EMBL" id="VAX10462.1"/>
    </source>
</evidence>
<dbReference type="EMBL" id="UOFY01000051">
    <property type="protein sequence ID" value="VAX10462.1"/>
    <property type="molecule type" value="Genomic_DNA"/>
</dbReference>
<protein>
    <submittedName>
        <fullName evidence="1">Uncharacterized protein</fullName>
    </submittedName>
</protein>